<evidence type="ECO:0000313" key="5">
    <source>
        <dbReference type="EMBL" id="KAG0718777.1"/>
    </source>
</evidence>
<dbReference type="InterPro" id="IPR032675">
    <property type="entry name" value="LRR_dom_sf"/>
</dbReference>
<sequence length="523" mass="57710">MWPDVAQAKQEKRYELVLCGQDVNELIEKAKGQLDPSVYDLTQLNLLKVTNSSLTTLTPDLARLTNLINLVLQNNKLDALPDVTVNLEKLKFLDVSGNSLTSLPFGLGQLNALTTLNVTGNQLSTFPSLEGCVNLLIVDVSHNQLTEFPDVCYPALAHLSEVRLANNKVGQVPVGVVDLPSLKLLDAAHNDIKAVPGELADCLKLKDLSLKGNPLSDRRFKKLVEAERSLPRQVLDYIRQHCPRSSGQEGKGKKGKGKKNKSREEEEVDVLCKEMKVLGLAEMEGVPSVVVTAAVKEVRPYMVCCVLHHLDLSNDLFKRFITLQTKLHDGICEKRMGATIATHDLAKVQGPLSYTVHGPREMRILPLGKSKEVSALELYRTLQREAEAQRKQQKRNVAGLHRFLHMVESWQQWPCLEDAQGKIISLPPITNSDCTKITQDTTSVLLEVTSSSSLSKAKEVADAVLLIVLQNGLSSRTTEGGMASLTVQQVRVVDADGGLRVLYPSHTDLTFQEERISVMMPGK</sequence>
<dbReference type="AlphaFoldDB" id="A0A8J4Y1V8"/>
<feature type="region of interest" description="Disordered" evidence="3">
    <location>
        <begin position="243"/>
        <end position="265"/>
    </location>
</feature>
<protein>
    <submittedName>
        <fullName evidence="5">Leucine-rich repeat-containing protein 47</fullName>
    </submittedName>
</protein>
<dbReference type="InterPro" id="IPR003591">
    <property type="entry name" value="Leu-rich_rpt_typical-subtyp"/>
</dbReference>
<dbReference type="Pfam" id="PF12799">
    <property type="entry name" value="LRR_4"/>
    <property type="match status" value="1"/>
</dbReference>
<accession>A0A8J4Y1V8</accession>
<evidence type="ECO:0000259" key="4">
    <source>
        <dbReference type="SMART" id="SM00873"/>
    </source>
</evidence>
<feature type="domain" description="B3/B4 tRNA-binding" evidence="4">
    <location>
        <begin position="298"/>
        <end position="473"/>
    </location>
</feature>
<dbReference type="Gene3D" id="3.50.40.10">
    <property type="entry name" value="Phenylalanyl-trna Synthetase, Chain B, domain 3"/>
    <property type="match status" value="1"/>
</dbReference>
<evidence type="ECO:0000313" key="6">
    <source>
        <dbReference type="Proteomes" id="UP000770661"/>
    </source>
</evidence>
<dbReference type="SMART" id="SM00369">
    <property type="entry name" value="LRR_TYP"/>
    <property type="match status" value="6"/>
</dbReference>
<dbReference type="GO" id="GO:0006432">
    <property type="term" value="P:phenylalanyl-tRNA aminoacylation"/>
    <property type="evidence" value="ECO:0007669"/>
    <property type="project" value="InterPro"/>
</dbReference>
<keyword evidence="1" id="KW-0433">Leucine-rich repeat</keyword>
<dbReference type="PANTHER" id="PTHR10947:SF3">
    <property type="entry name" value="LEUCINE-RICH REPEAT-CONTAINING PROTEIN 47"/>
    <property type="match status" value="1"/>
</dbReference>
<evidence type="ECO:0000256" key="3">
    <source>
        <dbReference type="SAM" id="MobiDB-lite"/>
    </source>
</evidence>
<organism evidence="5 6">
    <name type="scientific">Chionoecetes opilio</name>
    <name type="common">Atlantic snow crab</name>
    <name type="synonym">Cancer opilio</name>
    <dbReference type="NCBI Taxonomy" id="41210"/>
    <lineage>
        <taxon>Eukaryota</taxon>
        <taxon>Metazoa</taxon>
        <taxon>Ecdysozoa</taxon>
        <taxon>Arthropoda</taxon>
        <taxon>Crustacea</taxon>
        <taxon>Multicrustacea</taxon>
        <taxon>Malacostraca</taxon>
        <taxon>Eumalacostraca</taxon>
        <taxon>Eucarida</taxon>
        <taxon>Decapoda</taxon>
        <taxon>Pleocyemata</taxon>
        <taxon>Brachyura</taxon>
        <taxon>Eubrachyura</taxon>
        <taxon>Majoidea</taxon>
        <taxon>Majidae</taxon>
        <taxon>Chionoecetes</taxon>
    </lineage>
</organism>
<dbReference type="SUPFAM" id="SSF52058">
    <property type="entry name" value="L domain-like"/>
    <property type="match status" value="1"/>
</dbReference>
<dbReference type="SMART" id="SM00873">
    <property type="entry name" value="B3_4"/>
    <property type="match status" value="1"/>
</dbReference>
<dbReference type="InterPro" id="IPR025875">
    <property type="entry name" value="Leu-rich_rpt_4"/>
</dbReference>
<gene>
    <name evidence="5" type="primary">Lrrc47</name>
    <name evidence="5" type="ORF">GWK47_051789</name>
</gene>
<dbReference type="PROSITE" id="PS51450">
    <property type="entry name" value="LRR"/>
    <property type="match status" value="2"/>
</dbReference>
<dbReference type="Proteomes" id="UP000770661">
    <property type="component" value="Unassembled WGS sequence"/>
</dbReference>
<dbReference type="InterPro" id="IPR001611">
    <property type="entry name" value="Leu-rich_rpt"/>
</dbReference>
<dbReference type="GO" id="GO:0003723">
    <property type="term" value="F:RNA binding"/>
    <property type="evidence" value="ECO:0007669"/>
    <property type="project" value="InterPro"/>
</dbReference>
<evidence type="ECO:0000256" key="2">
    <source>
        <dbReference type="ARBA" id="ARBA00022737"/>
    </source>
</evidence>
<dbReference type="InterPro" id="IPR020825">
    <property type="entry name" value="Phe-tRNA_synthase-like_B3/B4"/>
</dbReference>
<dbReference type="OrthoDB" id="67933at2759"/>
<dbReference type="PANTHER" id="PTHR10947">
    <property type="entry name" value="PHENYLALANYL-TRNA SYNTHETASE BETA CHAIN AND LEUCINE-RICH REPEAT-CONTAINING PROTEIN 47"/>
    <property type="match status" value="1"/>
</dbReference>
<evidence type="ECO:0000256" key="1">
    <source>
        <dbReference type="ARBA" id="ARBA00022614"/>
    </source>
</evidence>
<comment type="caution">
    <text evidence="5">The sequence shown here is derived from an EMBL/GenBank/DDBJ whole genome shotgun (WGS) entry which is preliminary data.</text>
</comment>
<keyword evidence="6" id="KW-1185">Reference proteome</keyword>
<reference evidence="5" key="1">
    <citation type="submission" date="2020-07" db="EMBL/GenBank/DDBJ databases">
        <title>The High-quality genome of the commercially important snow crab, Chionoecetes opilio.</title>
        <authorList>
            <person name="Jeong J.-H."/>
            <person name="Ryu S."/>
        </authorList>
    </citation>
    <scope>NUCLEOTIDE SEQUENCE</scope>
    <source>
        <strain evidence="5">MADBK_172401_WGS</strain>
        <tissue evidence="5">Digestive gland</tissue>
    </source>
</reference>
<proteinExistence type="predicted"/>
<dbReference type="GO" id="GO:0004826">
    <property type="term" value="F:phenylalanine-tRNA ligase activity"/>
    <property type="evidence" value="ECO:0007669"/>
    <property type="project" value="InterPro"/>
</dbReference>
<dbReference type="Gene3D" id="3.80.10.10">
    <property type="entry name" value="Ribonuclease Inhibitor"/>
    <property type="match status" value="1"/>
</dbReference>
<dbReference type="InterPro" id="IPR005146">
    <property type="entry name" value="B3/B4_tRNA-bd"/>
</dbReference>
<keyword evidence="2" id="KW-0677">Repeat</keyword>
<dbReference type="SMART" id="SM00364">
    <property type="entry name" value="LRR_BAC"/>
    <property type="match status" value="5"/>
</dbReference>
<dbReference type="InterPro" id="IPR045060">
    <property type="entry name" value="Phe-tRNA-ligase_IIc_bsu"/>
</dbReference>
<dbReference type="EMBL" id="JACEEZ010015501">
    <property type="protein sequence ID" value="KAG0718777.1"/>
    <property type="molecule type" value="Genomic_DNA"/>
</dbReference>
<name>A0A8J4Y1V8_CHIOP</name>